<reference evidence="1" key="1">
    <citation type="submission" date="2023-06" db="EMBL/GenBank/DDBJ databases">
        <authorList>
            <person name="Kurt Z."/>
        </authorList>
    </citation>
    <scope>NUCLEOTIDE SEQUENCE</scope>
</reference>
<comment type="caution">
    <text evidence="1">The sequence shown here is derived from an EMBL/GenBank/DDBJ whole genome shotgun (WGS) entry which is preliminary data.</text>
</comment>
<gene>
    <name evidence="1" type="ORF">HINF_LOCUS52977</name>
    <name evidence="2" type="ORF">HINF_LOCUS73384</name>
</gene>
<reference evidence="2 3" key="2">
    <citation type="submission" date="2024-07" db="EMBL/GenBank/DDBJ databases">
        <authorList>
            <person name="Akdeniz Z."/>
        </authorList>
    </citation>
    <scope>NUCLEOTIDE SEQUENCE [LARGE SCALE GENOMIC DNA]</scope>
</reference>
<keyword evidence="3" id="KW-1185">Reference proteome</keyword>
<dbReference type="EMBL" id="CAXDID020000600">
    <property type="protein sequence ID" value="CAL6105693.1"/>
    <property type="molecule type" value="Genomic_DNA"/>
</dbReference>
<name>A0AA86QY08_9EUKA</name>
<dbReference type="AlphaFoldDB" id="A0AA86QY08"/>
<evidence type="ECO:0000313" key="2">
    <source>
        <dbReference type="EMBL" id="CAL6105693.1"/>
    </source>
</evidence>
<accession>A0AA86QY08</accession>
<evidence type="ECO:0000313" key="3">
    <source>
        <dbReference type="Proteomes" id="UP001642409"/>
    </source>
</evidence>
<dbReference type="EMBL" id="CATOUU010000988">
    <property type="protein sequence ID" value="CAI9965332.1"/>
    <property type="molecule type" value="Genomic_DNA"/>
</dbReference>
<sequence>MRGLSNTQWQFIIGPAHEYLCSALQLNTLGSVQKHFRLQPFPFHQQIHFTAGNCEPETNTNSNYGMNVELFVESRWSLYRAKRRHSASVHQIYQNQKTIVTKVSHTITVLVVFAFLFTNYSSYGISSCCQLHDLCLYSLLVVFCRLNLVGSSKLHSIICNYSIFHFAMLASADMTQQQDFCRQICFLNWSRQ</sequence>
<dbReference type="Proteomes" id="UP001642409">
    <property type="component" value="Unassembled WGS sequence"/>
</dbReference>
<evidence type="ECO:0000313" key="1">
    <source>
        <dbReference type="EMBL" id="CAI9965332.1"/>
    </source>
</evidence>
<protein>
    <submittedName>
        <fullName evidence="2">Hypothetical_protein</fullName>
    </submittedName>
</protein>
<organism evidence="1">
    <name type="scientific">Hexamita inflata</name>
    <dbReference type="NCBI Taxonomy" id="28002"/>
    <lineage>
        <taxon>Eukaryota</taxon>
        <taxon>Metamonada</taxon>
        <taxon>Diplomonadida</taxon>
        <taxon>Hexamitidae</taxon>
        <taxon>Hexamitinae</taxon>
        <taxon>Hexamita</taxon>
    </lineage>
</organism>
<proteinExistence type="predicted"/>